<evidence type="ECO:0000313" key="2">
    <source>
        <dbReference type="EMBL" id="KAJ2670230.1"/>
    </source>
</evidence>
<dbReference type="SMART" id="SM00696">
    <property type="entry name" value="DM9"/>
    <property type="match status" value="1"/>
</dbReference>
<dbReference type="InterPro" id="IPR006616">
    <property type="entry name" value="DM9_repeat"/>
</dbReference>
<dbReference type="OrthoDB" id="2142040at2759"/>
<gene>
    <name evidence="2" type="ORF">GGI25_005915</name>
</gene>
<proteinExistence type="predicted"/>
<dbReference type="PANTHER" id="PTHR31649">
    <property type="entry name" value="AGAP009604-PA"/>
    <property type="match status" value="1"/>
</dbReference>
<feature type="compositionally biased region" description="Polar residues" evidence="1">
    <location>
        <begin position="30"/>
        <end position="41"/>
    </location>
</feature>
<organism evidence="2 3">
    <name type="scientific">Coemansia spiralis</name>
    <dbReference type="NCBI Taxonomy" id="417178"/>
    <lineage>
        <taxon>Eukaryota</taxon>
        <taxon>Fungi</taxon>
        <taxon>Fungi incertae sedis</taxon>
        <taxon>Zoopagomycota</taxon>
        <taxon>Kickxellomycotina</taxon>
        <taxon>Kickxellomycetes</taxon>
        <taxon>Kickxellales</taxon>
        <taxon>Kickxellaceae</taxon>
        <taxon>Coemansia</taxon>
    </lineage>
</organism>
<evidence type="ECO:0000256" key="1">
    <source>
        <dbReference type="SAM" id="MobiDB-lite"/>
    </source>
</evidence>
<accession>A0A9W8G210</accession>
<comment type="caution">
    <text evidence="2">The sequence shown here is derived from an EMBL/GenBank/DDBJ whole genome shotgun (WGS) entry which is preliminary data.</text>
</comment>
<protein>
    <submittedName>
        <fullName evidence="2">Uncharacterized protein</fullName>
    </submittedName>
</protein>
<feature type="region of interest" description="Disordered" evidence="1">
    <location>
        <begin position="1"/>
        <end position="96"/>
    </location>
</feature>
<dbReference type="Proteomes" id="UP001151518">
    <property type="component" value="Unassembled WGS sequence"/>
</dbReference>
<dbReference type="EMBL" id="JANBTW010000129">
    <property type="protein sequence ID" value="KAJ2670230.1"/>
    <property type="molecule type" value="Genomic_DNA"/>
</dbReference>
<dbReference type="PANTHER" id="PTHR31649:SF1">
    <property type="entry name" value="FARNESOIC ACID O-METHYL TRANSFERASE DOMAIN-CONTAINING PROTEIN"/>
    <property type="match status" value="1"/>
</dbReference>
<evidence type="ECO:0000313" key="3">
    <source>
        <dbReference type="Proteomes" id="UP001151518"/>
    </source>
</evidence>
<dbReference type="Pfam" id="PF11901">
    <property type="entry name" value="DM9"/>
    <property type="match status" value="1"/>
</dbReference>
<sequence>MSDNGDGSRGYNPQQHQQHSGQAPPPPGYTSHQQFQQGNPTSLPPAGFNLQQQQNSSQGPPPPSGQDRNGPGYGINYSGRSSFDGSAQGGLQWVSASNGHIPPNAVQGGIEKDGKPLFVARAIYKGGLHPGKAGQHLENGGCNIGYGHKEVTVTEYQVLCGDASKLRWVRQEGILNIQGFVPYPAGHEETGEPLYIAKTLHDGSQQLGKCAPHIKKGMAFSYGHKERTTDDYMVLAYAN</sequence>
<dbReference type="AlphaFoldDB" id="A0A9W8G210"/>
<reference evidence="2" key="1">
    <citation type="submission" date="2022-07" db="EMBL/GenBank/DDBJ databases">
        <title>Phylogenomic reconstructions and comparative analyses of Kickxellomycotina fungi.</title>
        <authorList>
            <person name="Reynolds N.K."/>
            <person name="Stajich J.E."/>
            <person name="Barry K."/>
            <person name="Grigoriev I.V."/>
            <person name="Crous P."/>
            <person name="Smith M.E."/>
        </authorList>
    </citation>
    <scope>NUCLEOTIDE SEQUENCE</scope>
    <source>
        <strain evidence="2">NRRL 3115</strain>
    </source>
</reference>
<feature type="compositionally biased region" description="Polar residues" evidence="1">
    <location>
        <begin position="1"/>
        <end position="21"/>
    </location>
</feature>
<name>A0A9W8G210_9FUNG</name>